<dbReference type="STRING" id="55188.A0A2H5QU75"/>
<keyword evidence="3" id="KW-1185">Reference proteome</keyword>
<organism evidence="2 3">
    <name type="scientific">Citrus unshiu</name>
    <name type="common">Satsuma mandarin</name>
    <name type="synonym">Citrus nobilis var. unshiu</name>
    <dbReference type="NCBI Taxonomy" id="55188"/>
    <lineage>
        <taxon>Eukaryota</taxon>
        <taxon>Viridiplantae</taxon>
        <taxon>Streptophyta</taxon>
        <taxon>Embryophyta</taxon>
        <taxon>Tracheophyta</taxon>
        <taxon>Spermatophyta</taxon>
        <taxon>Magnoliopsida</taxon>
        <taxon>eudicotyledons</taxon>
        <taxon>Gunneridae</taxon>
        <taxon>Pentapetalae</taxon>
        <taxon>rosids</taxon>
        <taxon>malvids</taxon>
        <taxon>Sapindales</taxon>
        <taxon>Rutaceae</taxon>
        <taxon>Aurantioideae</taxon>
        <taxon>Citrus</taxon>
    </lineage>
</organism>
<protein>
    <submittedName>
        <fullName evidence="2">Uncharacterized protein</fullName>
    </submittedName>
</protein>
<proteinExistence type="predicted"/>
<reference evidence="2 3" key="1">
    <citation type="journal article" date="2017" name="Front. Genet.">
        <title>Draft sequencing of the heterozygous diploid genome of Satsuma (Citrus unshiu Marc.) using a hybrid assembly approach.</title>
        <authorList>
            <person name="Shimizu T."/>
            <person name="Tanizawa Y."/>
            <person name="Mochizuki T."/>
            <person name="Nagasaki H."/>
            <person name="Yoshioka T."/>
            <person name="Toyoda A."/>
            <person name="Fujiyama A."/>
            <person name="Kaminuma E."/>
            <person name="Nakamura Y."/>
        </authorList>
    </citation>
    <scope>NUCLEOTIDE SEQUENCE [LARGE SCALE GENOMIC DNA]</scope>
    <source>
        <strain evidence="3">cv. Miyagawa wase</strain>
    </source>
</reference>
<sequence length="77" mass="8503">MTLILLLILSRFVKLFPTPRAKSKHNLSDSDVLKEVELLIWSLTLPHSSTMEPTLAPMAVERTMTARAAALVGLGLF</sequence>
<feature type="signal peptide" evidence="1">
    <location>
        <begin position="1"/>
        <end position="15"/>
    </location>
</feature>
<name>A0A2H5QU75_CITUN</name>
<gene>
    <name evidence="2" type="ORF">CUMW_262100</name>
</gene>
<dbReference type="EMBL" id="BDQV01000827">
    <property type="protein sequence ID" value="GAY68177.1"/>
    <property type="molecule type" value="Genomic_DNA"/>
</dbReference>
<dbReference type="Proteomes" id="UP000236630">
    <property type="component" value="Unassembled WGS sequence"/>
</dbReference>
<feature type="chain" id="PRO_5014132995" evidence="1">
    <location>
        <begin position="16"/>
        <end position="77"/>
    </location>
</feature>
<evidence type="ECO:0000313" key="3">
    <source>
        <dbReference type="Proteomes" id="UP000236630"/>
    </source>
</evidence>
<keyword evidence="1" id="KW-0732">Signal</keyword>
<comment type="caution">
    <text evidence="2">The sequence shown here is derived from an EMBL/GenBank/DDBJ whole genome shotgun (WGS) entry which is preliminary data.</text>
</comment>
<evidence type="ECO:0000313" key="2">
    <source>
        <dbReference type="EMBL" id="GAY68177.1"/>
    </source>
</evidence>
<dbReference type="AlphaFoldDB" id="A0A2H5QU75"/>
<accession>A0A2H5QU75</accession>
<evidence type="ECO:0000256" key="1">
    <source>
        <dbReference type="SAM" id="SignalP"/>
    </source>
</evidence>